<evidence type="ECO:0000256" key="3">
    <source>
        <dbReference type="PROSITE-ProRule" id="PRU00317"/>
    </source>
</evidence>
<dbReference type="CDD" id="cd07920">
    <property type="entry name" value="Pumilio"/>
    <property type="match status" value="1"/>
</dbReference>
<organism evidence="6 7">
    <name type="scientific">Lojkania enalia</name>
    <dbReference type="NCBI Taxonomy" id="147567"/>
    <lineage>
        <taxon>Eukaryota</taxon>
        <taxon>Fungi</taxon>
        <taxon>Dikarya</taxon>
        <taxon>Ascomycota</taxon>
        <taxon>Pezizomycotina</taxon>
        <taxon>Dothideomycetes</taxon>
        <taxon>Pleosporomycetidae</taxon>
        <taxon>Pleosporales</taxon>
        <taxon>Pleosporales incertae sedis</taxon>
        <taxon>Lojkania</taxon>
    </lineage>
</organism>
<comment type="function">
    <text evidence="2">RNA-binding nucleolar protein required for pre-rRNA processing. Involved in production of 18S rRNA and assembly of small ribosomal subunit.</text>
</comment>
<keyword evidence="1" id="KW-0677">Repeat</keyword>
<dbReference type="EMBL" id="ML986617">
    <property type="protein sequence ID" value="KAF2264283.1"/>
    <property type="molecule type" value="Genomic_DNA"/>
</dbReference>
<dbReference type="PROSITE" id="PS50303">
    <property type="entry name" value="PUM_HD"/>
    <property type="match status" value="1"/>
</dbReference>
<sequence length="1035" mass="114952">MAFAASIGDQSDSMRFRAAQSPRDETSFSSITSPLRQMPSHTPTSSSEARGQLHRRFTTNNIPTLSTPLSPIGQQRRQAAEPTEYTTATFHKLQVLEKKKLEYEYLKEQRRRFEAEMELIDLQSRRDEEEIHRLSSDIQYGKHSQPTTPPEYSDNNGFPTALSRPNRFSMSSITPGLSTPRGSRSGSVMSPPSIASNQASQGTNSFPSQSVPGSRRGSDEEGDDFDNDDFTPRSPVFRNHNRMSMPVTNLDLRGRDDLPDLASVLGHINTAAYLFGDEEKHQNTAASPDVKSYLQMNTTDDKFPILVRRDGNGNGSVQLSASSAALDLALSQSPGPEASNGWSTYRHRHAQQSLPTNTLRKTSQVDEYEIGQANGNNVETTPTKSMTNNRRSVEFSFASPLNSDSKRSSYHASPSNGMPKLQQSFSTNDVPTMKTTNGINGPAVNSHAEQHLQNHNANMGRIPPNAISNRHSRELSTGFKDQDGGYRSLQSGLHANAAPFGPTVTSAAPLSGLTSTVGSPTLSQYSTSTNNTAPYYGYSMNMNGSMNNLNGAMGSLSLGPQVGGPSPYNANGMYTSMPFYSPYTTYGPGGRVQDSQARVIQSRRMQNDANRFMNYDLKTMPRHEIYTLCKDQHGCRFLQKKLEERNTEHLQIIFDETAPHVVELMTDPFGNYLCQKLLEFSDDEQRNTLVRNSAPNLVQIALNQHGTRALQKMIEFISTNEQIQMIIRALSGQVVELIQDLNGNHVIQKCLNHLKSEDAQFIFDAVGHNCVIVGTHRHGCCVLQRCIDHASGFQKVQLIRQITQNSFQLVQDPFGNYVVQYVLDLNDPSFTNPLCLGFQTKIAELSKQKFSSNVIEKCIRCADMPTKRLMIEELMNIEELEKLMRDSYGNYVIQTALEFAPPELCMHLIESMRPILPSIRQTPYGRRIQSKVQERESRLAAYTGRTSGHVSPHTIAATQATEVDPTFNSQLPGTSAFQNTPMYTAVANNYGSNIASPQPHRLSNPPLPSHLQNSVQNPAYQQFGLNQPNGMSGFF</sequence>
<feature type="region of interest" description="Disordered" evidence="4">
    <location>
        <begin position="331"/>
        <end position="362"/>
    </location>
</feature>
<feature type="compositionally biased region" description="Polar residues" evidence="4">
    <location>
        <begin position="166"/>
        <end position="212"/>
    </location>
</feature>
<feature type="compositionally biased region" description="Polar residues" evidence="4">
    <location>
        <begin position="136"/>
        <end position="146"/>
    </location>
</feature>
<evidence type="ECO:0000256" key="1">
    <source>
        <dbReference type="ARBA" id="ARBA00022737"/>
    </source>
</evidence>
<feature type="repeat" description="Pumilio" evidence="3">
    <location>
        <begin position="801"/>
        <end position="836"/>
    </location>
</feature>
<dbReference type="GO" id="GO:0010608">
    <property type="term" value="P:post-transcriptional regulation of gene expression"/>
    <property type="evidence" value="ECO:0007669"/>
    <property type="project" value="TreeGrafter"/>
</dbReference>
<feature type="region of interest" description="Disordered" evidence="4">
    <location>
        <begin position="396"/>
        <end position="424"/>
    </location>
</feature>
<feature type="repeat" description="Pumilio" evidence="3">
    <location>
        <begin position="692"/>
        <end position="728"/>
    </location>
</feature>
<feature type="repeat" description="Pumilio" evidence="3">
    <location>
        <begin position="656"/>
        <end position="691"/>
    </location>
</feature>
<dbReference type="Gene3D" id="1.25.10.10">
    <property type="entry name" value="Leucine-rich Repeat Variant"/>
    <property type="match status" value="1"/>
</dbReference>
<evidence type="ECO:0000313" key="6">
    <source>
        <dbReference type="EMBL" id="KAF2264283.1"/>
    </source>
</evidence>
<dbReference type="SMART" id="SM00025">
    <property type="entry name" value="Pumilio"/>
    <property type="match status" value="8"/>
</dbReference>
<evidence type="ECO:0000256" key="2">
    <source>
        <dbReference type="ARBA" id="ARBA00024893"/>
    </source>
</evidence>
<dbReference type="PROSITE" id="PS50302">
    <property type="entry name" value="PUM"/>
    <property type="match status" value="7"/>
</dbReference>
<dbReference type="PANTHER" id="PTHR12537">
    <property type="entry name" value="RNA BINDING PROTEIN PUMILIO-RELATED"/>
    <property type="match status" value="1"/>
</dbReference>
<dbReference type="InterPro" id="IPR016024">
    <property type="entry name" value="ARM-type_fold"/>
</dbReference>
<keyword evidence="7" id="KW-1185">Reference proteome</keyword>
<dbReference type="InterPro" id="IPR033712">
    <property type="entry name" value="Pumilio_RNA-bd"/>
</dbReference>
<feature type="compositionally biased region" description="Polar residues" evidence="4">
    <location>
        <begin position="410"/>
        <end position="424"/>
    </location>
</feature>
<feature type="repeat" description="Pumilio" evidence="3">
    <location>
        <begin position="837"/>
        <end position="872"/>
    </location>
</feature>
<dbReference type="Pfam" id="PF00806">
    <property type="entry name" value="PUF"/>
    <property type="match status" value="8"/>
</dbReference>
<dbReference type="GO" id="GO:0005737">
    <property type="term" value="C:cytoplasm"/>
    <property type="evidence" value="ECO:0007669"/>
    <property type="project" value="TreeGrafter"/>
</dbReference>
<name>A0A9P4N439_9PLEO</name>
<dbReference type="AlphaFoldDB" id="A0A9P4N439"/>
<feature type="domain" description="PUM-HD" evidence="5">
    <location>
        <begin position="595"/>
        <end position="936"/>
    </location>
</feature>
<dbReference type="InterPro" id="IPR033133">
    <property type="entry name" value="PUM-HD"/>
</dbReference>
<feature type="repeat" description="Pumilio" evidence="3">
    <location>
        <begin position="873"/>
        <end position="910"/>
    </location>
</feature>
<feature type="region of interest" description="Disordered" evidence="4">
    <location>
        <begin position="128"/>
        <end position="242"/>
    </location>
</feature>
<feature type="compositionally biased region" description="Acidic residues" evidence="4">
    <location>
        <begin position="220"/>
        <end position="229"/>
    </location>
</feature>
<feature type="region of interest" description="Disordered" evidence="4">
    <location>
        <begin position="1"/>
        <end position="53"/>
    </location>
</feature>
<dbReference type="PANTHER" id="PTHR12537:SF13">
    <property type="entry name" value="PUMILIO HOMOLOGY DOMAIN FAMILY MEMBER 4"/>
    <property type="match status" value="1"/>
</dbReference>
<evidence type="ECO:0000256" key="4">
    <source>
        <dbReference type="SAM" id="MobiDB-lite"/>
    </source>
</evidence>
<dbReference type="InterPro" id="IPR001313">
    <property type="entry name" value="Pumilio_RNA-bd_rpt"/>
</dbReference>
<dbReference type="GO" id="GO:0003729">
    <property type="term" value="F:mRNA binding"/>
    <property type="evidence" value="ECO:0007669"/>
    <property type="project" value="TreeGrafter"/>
</dbReference>
<evidence type="ECO:0000313" key="7">
    <source>
        <dbReference type="Proteomes" id="UP000800093"/>
    </source>
</evidence>
<dbReference type="FunFam" id="1.25.10.10:FF:000237">
    <property type="entry name" value="Pumilio homolog 9"/>
    <property type="match status" value="1"/>
</dbReference>
<accession>A0A9P4N439</accession>
<feature type="compositionally biased region" description="Polar residues" evidence="4">
    <location>
        <begin position="351"/>
        <end position="362"/>
    </location>
</feature>
<comment type="caution">
    <text evidence="6">The sequence shown here is derived from an EMBL/GenBank/DDBJ whole genome shotgun (WGS) entry which is preliminary data.</text>
</comment>
<feature type="repeat" description="Pumilio" evidence="3">
    <location>
        <begin position="616"/>
        <end position="655"/>
    </location>
</feature>
<feature type="repeat" description="Pumilio" evidence="3">
    <location>
        <begin position="729"/>
        <end position="764"/>
    </location>
</feature>
<proteinExistence type="predicted"/>
<reference evidence="7" key="1">
    <citation type="journal article" date="2020" name="Stud. Mycol.">
        <title>101 Dothideomycetes genomes: A test case for predicting lifestyles and emergence of pathogens.</title>
        <authorList>
            <person name="Haridas S."/>
            <person name="Albert R."/>
            <person name="Binder M."/>
            <person name="Bloem J."/>
            <person name="LaButti K."/>
            <person name="Salamov A."/>
            <person name="Andreopoulos B."/>
            <person name="Baker S."/>
            <person name="Barry K."/>
            <person name="Bills G."/>
            <person name="Bluhm B."/>
            <person name="Cannon C."/>
            <person name="Castanera R."/>
            <person name="Culley D."/>
            <person name="Daum C."/>
            <person name="Ezra D."/>
            <person name="Gonzalez J."/>
            <person name="Henrissat B."/>
            <person name="Kuo A."/>
            <person name="Liang C."/>
            <person name="Lipzen A."/>
            <person name="Lutzoni F."/>
            <person name="Magnuson J."/>
            <person name="Mondo S."/>
            <person name="Nolan M."/>
            <person name="Ohm R."/>
            <person name="Pangilinan J."/>
            <person name="Park H.-J."/>
            <person name="Ramirez L."/>
            <person name="Alfaro M."/>
            <person name="Sun H."/>
            <person name="Tritt A."/>
            <person name="Yoshinaga Y."/>
            <person name="Zwiers L.-H."/>
            <person name="Turgeon B."/>
            <person name="Goodwin S."/>
            <person name="Spatafora J."/>
            <person name="Crous P."/>
            <person name="Grigoriev I."/>
        </authorList>
    </citation>
    <scope>NUCLEOTIDE SEQUENCE [LARGE SCALE GENOMIC DNA]</scope>
    <source>
        <strain evidence="7">CBS 304.66</strain>
    </source>
</reference>
<protein>
    <submittedName>
        <fullName evidence="6">ARM repeat-containing protein</fullName>
    </submittedName>
</protein>
<dbReference type="OrthoDB" id="668540at2759"/>
<evidence type="ECO:0000259" key="5">
    <source>
        <dbReference type="PROSITE" id="PS50303"/>
    </source>
</evidence>
<dbReference type="SUPFAM" id="SSF48371">
    <property type="entry name" value="ARM repeat"/>
    <property type="match status" value="1"/>
</dbReference>
<dbReference type="Proteomes" id="UP000800093">
    <property type="component" value="Unassembled WGS sequence"/>
</dbReference>
<feature type="compositionally biased region" description="Polar residues" evidence="4">
    <location>
        <begin position="27"/>
        <end position="49"/>
    </location>
</feature>
<dbReference type="InterPro" id="IPR011989">
    <property type="entry name" value="ARM-like"/>
</dbReference>
<gene>
    <name evidence="6" type="ORF">CC78DRAFT_246295</name>
</gene>